<protein>
    <submittedName>
        <fullName evidence="1">Uncharacterized protein</fullName>
    </submittedName>
</protein>
<accession>W2QBU3</accession>
<dbReference type="STRING" id="761204.W2QBU3"/>
<reference evidence="1 2" key="2">
    <citation type="submission" date="2013-11" db="EMBL/GenBank/DDBJ databases">
        <title>The Genome Sequence of Phytophthora parasitica INRA-310.</title>
        <authorList>
            <consortium name="The Broad Institute Genomics Platform"/>
            <person name="Russ C."/>
            <person name="Tyler B."/>
            <person name="Panabieres F."/>
            <person name="Shan W."/>
            <person name="Tripathy S."/>
            <person name="Grunwald N."/>
            <person name="Machado M."/>
            <person name="Johnson C.S."/>
            <person name="Arredondo F."/>
            <person name="Hong C."/>
            <person name="Coffey M."/>
            <person name="Young S.K."/>
            <person name="Zeng Q."/>
            <person name="Gargeya S."/>
            <person name="Fitzgerald M."/>
            <person name="Abouelleil A."/>
            <person name="Alvarado L."/>
            <person name="Chapman S.B."/>
            <person name="Gainer-Dewar J."/>
            <person name="Goldberg J."/>
            <person name="Griggs A."/>
            <person name="Gujja S."/>
            <person name="Hansen M."/>
            <person name="Howarth C."/>
            <person name="Imamovic A."/>
            <person name="Ireland A."/>
            <person name="Larimer J."/>
            <person name="McCowan C."/>
            <person name="Murphy C."/>
            <person name="Pearson M."/>
            <person name="Poon T.W."/>
            <person name="Priest M."/>
            <person name="Roberts A."/>
            <person name="Saif S."/>
            <person name="Shea T."/>
            <person name="Sykes S."/>
            <person name="Wortman J."/>
            <person name="Nusbaum C."/>
            <person name="Birren B."/>
        </authorList>
    </citation>
    <scope>NUCLEOTIDE SEQUENCE [LARGE SCALE GENOMIC DNA]</scope>
    <source>
        <strain evidence="1 2">INRA-310</strain>
    </source>
</reference>
<dbReference type="RefSeq" id="XP_008904038.1">
    <property type="nucleotide sequence ID" value="XM_008905790.1"/>
</dbReference>
<dbReference type="OMA" id="ERKLACK"/>
<evidence type="ECO:0000313" key="1">
    <source>
        <dbReference type="EMBL" id="ETN10658.1"/>
    </source>
</evidence>
<dbReference type="AlphaFoldDB" id="W2QBU3"/>
<dbReference type="Proteomes" id="UP000018817">
    <property type="component" value="Unassembled WGS sequence"/>
</dbReference>
<dbReference type="VEuPathDB" id="FungiDB:PPTG_22669"/>
<dbReference type="EMBL" id="KI669581">
    <property type="protein sequence ID" value="ETN10658.1"/>
    <property type="molecule type" value="Genomic_DNA"/>
</dbReference>
<reference evidence="2" key="1">
    <citation type="submission" date="2011-12" db="EMBL/GenBank/DDBJ databases">
        <authorList>
            <consortium name="The Broad Institute Genome Sequencing Platform"/>
            <person name="Russ C."/>
            <person name="Tyler B."/>
            <person name="Panabieres F."/>
            <person name="Shan W."/>
            <person name="Tripathy S."/>
            <person name="Grunwald N."/>
            <person name="Machado M."/>
            <person name="Young S.K."/>
            <person name="Zeng Q."/>
            <person name="Gargeya S."/>
            <person name="Fitzgerald M."/>
            <person name="Haas B."/>
            <person name="Abouelleil A."/>
            <person name="Alvarado L."/>
            <person name="Arachchi H.M."/>
            <person name="Berlin A."/>
            <person name="Chapman S.B."/>
            <person name="Gearin G."/>
            <person name="Goldberg J."/>
            <person name="Griggs A."/>
            <person name="Gujja S."/>
            <person name="Hansen M."/>
            <person name="Heiman D."/>
            <person name="Howarth C."/>
            <person name="Larimer J."/>
            <person name="Lui A."/>
            <person name="MacDonald P.J.P."/>
            <person name="McCowen C."/>
            <person name="Montmayeur A."/>
            <person name="Murphy C."/>
            <person name="Neiman D."/>
            <person name="Pearson M."/>
            <person name="Priest M."/>
            <person name="Roberts A."/>
            <person name="Saif S."/>
            <person name="Shea T."/>
            <person name="Sisk P."/>
            <person name="Stolte C."/>
            <person name="Sykes S."/>
            <person name="Wortman J."/>
            <person name="Nusbaum C."/>
            <person name="Birren B."/>
        </authorList>
    </citation>
    <scope>NUCLEOTIDE SEQUENCE [LARGE SCALE GENOMIC DNA]</scope>
    <source>
        <strain evidence="2">INRA-310</strain>
    </source>
</reference>
<gene>
    <name evidence="1" type="ORF">PPTG_22669</name>
</gene>
<dbReference type="GeneID" id="20191268"/>
<organism evidence="1 2">
    <name type="scientific">Phytophthora nicotianae (strain INRA-310)</name>
    <name type="common">Phytophthora parasitica</name>
    <dbReference type="NCBI Taxonomy" id="761204"/>
    <lineage>
        <taxon>Eukaryota</taxon>
        <taxon>Sar</taxon>
        <taxon>Stramenopiles</taxon>
        <taxon>Oomycota</taxon>
        <taxon>Peronosporomycetes</taxon>
        <taxon>Peronosporales</taxon>
        <taxon>Peronosporaceae</taxon>
        <taxon>Phytophthora</taxon>
    </lineage>
</organism>
<evidence type="ECO:0000313" key="2">
    <source>
        <dbReference type="Proteomes" id="UP000018817"/>
    </source>
</evidence>
<sequence length="147" mass="16811">MTSATSHLYALHNVEHFIFTSIIEATSDEVGAVEWWQQAGLLEGSKCCPGCQQPMRLRVSRKTKHWRCCRKKRHDDALAERLLYAWCMRVSHANTAAIADMSETTVEDWYGYVRCLYSKQLQIGGVGYIVEFDGYHRSGYVWLGSAN</sequence>
<proteinExistence type="predicted"/>
<name>W2QBU3_PHYN3</name>